<dbReference type="GO" id="GO:0016614">
    <property type="term" value="F:oxidoreductase activity, acting on CH-OH group of donors"/>
    <property type="evidence" value="ECO:0007669"/>
    <property type="project" value="UniProtKB-ARBA"/>
</dbReference>
<feature type="region of interest" description="Disordered" evidence="3">
    <location>
        <begin position="1"/>
        <end position="23"/>
    </location>
</feature>
<dbReference type="PROSITE" id="PS00061">
    <property type="entry name" value="ADH_SHORT"/>
    <property type="match status" value="1"/>
</dbReference>
<dbReference type="InterPro" id="IPR036291">
    <property type="entry name" value="NAD(P)-bd_dom_sf"/>
</dbReference>
<comment type="similarity">
    <text evidence="1">Belongs to the short-chain dehydrogenases/reductases (SDR) family.</text>
</comment>
<proteinExistence type="inferred from homology"/>
<gene>
    <name evidence="4" type="ORF">SAMN02745196_01617</name>
</gene>
<accession>A0A1M5W8Q8</accession>
<dbReference type="SUPFAM" id="SSF51735">
    <property type="entry name" value="NAD(P)-binding Rossmann-fold domains"/>
    <property type="match status" value="1"/>
</dbReference>
<keyword evidence="5" id="KW-1185">Reference proteome</keyword>
<dbReference type="Pfam" id="PF13561">
    <property type="entry name" value="adh_short_C2"/>
    <property type="match status" value="1"/>
</dbReference>
<dbReference type="CDD" id="cd05355">
    <property type="entry name" value="SDR_c1"/>
    <property type="match status" value="1"/>
</dbReference>
<evidence type="ECO:0000313" key="4">
    <source>
        <dbReference type="EMBL" id="SHH83861.1"/>
    </source>
</evidence>
<dbReference type="PRINTS" id="PR00081">
    <property type="entry name" value="GDHRDH"/>
</dbReference>
<keyword evidence="2" id="KW-0560">Oxidoreductase</keyword>
<dbReference type="FunFam" id="3.40.50.720:FF:000084">
    <property type="entry name" value="Short-chain dehydrogenase reductase"/>
    <property type="match status" value="1"/>
</dbReference>
<dbReference type="GO" id="GO:0008206">
    <property type="term" value="P:bile acid metabolic process"/>
    <property type="evidence" value="ECO:0007669"/>
    <property type="project" value="UniProtKB-ARBA"/>
</dbReference>
<dbReference type="NCBIfam" id="NF005214">
    <property type="entry name" value="PRK06701.1"/>
    <property type="match status" value="1"/>
</dbReference>
<reference evidence="4 5" key="1">
    <citation type="submission" date="2016-11" db="EMBL/GenBank/DDBJ databases">
        <authorList>
            <person name="Jaros S."/>
            <person name="Januszkiewicz K."/>
            <person name="Wedrychowicz H."/>
        </authorList>
    </citation>
    <scope>NUCLEOTIDE SEQUENCE [LARGE SCALE GENOMIC DNA]</scope>
    <source>
        <strain evidence="4 5">DSM 3089</strain>
    </source>
</reference>
<sequence>MDTNKINFPTSFPKQHQSEKPGVEFSMNPRPVYEHEAYKHGNRLEGKVAIITGGDSGIGRAVAIAYAKEGADVAVMYYKEHQDAEETKNLVEKQGRRCLLISGDIANEEFCKSSVKEVINKLGKINILVNNAGEHYPQSGIENVTKDQLIRTFEVNVFSVFYMTKAVIPHMTEGDSIINTVSITAYAGNEELIDYSSSKGALVTFTRSMALSLATKKIRVNAVAPGSIWTPLIVASFSENKVSTFGSDAAMGRAGQPVELAPSYVFLASNDASYMTGEVLHVNGGKMVTT</sequence>
<dbReference type="Gene3D" id="3.40.50.720">
    <property type="entry name" value="NAD(P)-binding Rossmann-like Domain"/>
    <property type="match status" value="1"/>
</dbReference>
<dbReference type="STRING" id="1121306.SAMN02745196_01617"/>
<evidence type="ECO:0000256" key="3">
    <source>
        <dbReference type="SAM" id="MobiDB-lite"/>
    </source>
</evidence>
<dbReference type="PANTHER" id="PTHR48107">
    <property type="entry name" value="NADPH-DEPENDENT ALDEHYDE REDUCTASE-LIKE PROTEIN, CHLOROPLASTIC-RELATED"/>
    <property type="match status" value="1"/>
</dbReference>
<dbReference type="RefSeq" id="WP_072831511.1">
    <property type="nucleotide sequence ID" value="NZ_FQXP01000005.1"/>
</dbReference>
<dbReference type="AlphaFoldDB" id="A0A1M5W8Q8"/>
<dbReference type="EMBL" id="FQXP01000005">
    <property type="protein sequence ID" value="SHH83861.1"/>
    <property type="molecule type" value="Genomic_DNA"/>
</dbReference>
<organism evidence="4 5">
    <name type="scientific">Clostridium collagenovorans DSM 3089</name>
    <dbReference type="NCBI Taxonomy" id="1121306"/>
    <lineage>
        <taxon>Bacteria</taxon>
        <taxon>Bacillati</taxon>
        <taxon>Bacillota</taxon>
        <taxon>Clostridia</taxon>
        <taxon>Eubacteriales</taxon>
        <taxon>Clostridiaceae</taxon>
        <taxon>Clostridium</taxon>
    </lineage>
</organism>
<dbReference type="InterPro" id="IPR002347">
    <property type="entry name" value="SDR_fam"/>
</dbReference>
<feature type="compositionally biased region" description="Polar residues" evidence="3">
    <location>
        <begin position="1"/>
        <end position="15"/>
    </location>
</feature>
<evidence type="ECO:0000313" key="5">
    <source>
        <dbReference type="Proteomes" id="UP000184526"/>
    </source>
</evidence>
<evidence type="ECO:0000256" key="2">
    <source>
        <dbReference type="ARBA" id="ARBA00023002"/>
    </source>
</evidence>
<evidence type="ECO:0000256" key="1">
    <source>
        <dbReference type="ARBA" id="ARBA00006484"/>
    </source>
</evidence>
<dbReference type="PANTHER" id="PTHR48107:SF16">
    <property type="entry name" value="NADPH-DEPENDENT ALDEHYDE REDUCTASE 1, CHLOROPLASTIC"/>
    <property type="match status" value="1"/>
</dbReference>
<dbReference type="InterPro" id="IPR020904">
    <property type="entry name" value="Sc_DH/Rdtase_CS"/>
</dbReference>
<protein>
    <submittedName>
        <fullName evidence="4">NAD(P)-dependent dehydrogenase, short-chain alcohol dehydrogenase family</fullName>
    </submittedName>
</protein>
<dbReference type="Proteomes" id="UP000184526">
    <property type="component" value="Unassembled WGS sequence"/>
</dbReference>
<dbReference type="PRINTS" id="PR00080">
    <property type="entry name" value="SDRFAMILY"/>
</dbReference>
<name>A0A1M5W8Q8_9CLOT</name>